<dbReference type="AlphaFoldDB" id="A0A4R5CEP8"/>
<sequence>MFGVRNRVTWWAVWQLLALLILFLASIGFVAGAVMRGMGVGSLAFLLLGVAGITLFGTGLLVSGGGMLARRPVLELSAAGVRRPARWPLPRGAGRTLPWTDVSAIAALRRGVPGGRKGELDYVVFLPTAELAEMARTAERPQLVALTMRDVPATAEAVRWCFVVERGWDATLPQIVKQARRRRPVPVIDRRTV</sequence>
<keyword evidence="1" id="KW-0812">Transmembrane</keyword>
<evidence type="ECO:0000256" key="1">
    <source>
        <dbReference type="SAM" id="Phobius"/>
    </source>
</evidence>
<gene>
    <name evidence="2" type="ORF">E1298_04595</name>
</gene>
<protein>
    <submittedName>
        <fullName evidence="2">Uncharacterized protein</fullName>
    </submittedName>
</protein>
<organism evidence="2 3">
    <name type="scientific">Actinomadura rubrisoli</name>
    <dbReference type="NCBI Taxonomy" id="2530368"/>
    <lineage>
        <taxon>Bacteria</taxon>
        <taxon>Bacillati</taxon>
        <taxon>Actinomycetota</taxon>
        <taxon>Actinomycetes</taxon>
        <taxon>Streptosporangiales</taxon>
        <taxon>Thermomonosporaceae</taxon>
        <taxon>Actinomadura</taxon>
    </lineage>
</organism>
<keyword evidence="1" id="KW-0472">Membrane</keyword>
<accession>A0A4R5CEP8</accession>
<name>A0A4R5CEP8_9ACTN</name>
<feature type="transmembrane region" description="Helical" evidence="1">
    <location>
        <begin position="40"/>
        <end position="62"/>
    </location>
</feature>
<evidence type="ECO:0000313" key="2">
    <source>
        <dbReference type="EMBL" id="TDD95682.1"/>
    </source>
</evidence>
<dbReference type="OrthoDB" id="3436005at2"/>
<dbReference type="EMBL" id="SMKU01000010">
    <property type="protein sequence ID" value="TDD95682.1"/>
    <property type="molecule type" value="Genomic_DNA"/>
</dbReference>
<evidence type="ECO:0000313" key="3">
    <source>
        <dbReference type="Proteomes" id="UP000294513"/>
    </source>
</evidence>
<comment type="caution">
    <text evidence="2">The sequence shown here is derived from an EMBL/GenBank/DDBJ whole genome shotgun (WGS) entry which is preliminary data.</text>
</comment>
<reference evidence="2 3" key="1">
    <citation type="submission" date="2019-03" db="EMBL/GenBank/DDBJ databases">
        <title>Draft genome sequences of novel Actinobacteria.</title>
        <authorList>
            <person name="Sahin N."/>
            <person name="Ay H."/>
            <person name="Saygin H."/>
        </authorList>
    </citation>
    <scope>NUCLEOTIDE SEQUENCE [LARGE SCALE GENOMIC DNA]</scope>
    <source>
        <strain evidence="2 3">H3C3</strain>
    </source>
</reference>
<feature type="transmembrane region" description="Helical" evidence="1">
    <location>
        <begin position="12"/>
        <end position="34"/>
    </location>
</feature>
<keyword evidence="3" id="KW-1185">Reference proteome</keyword>
<dbReference type="Proteomes" id="UP000294513">
    <property type="component" value="Unassembled WGS sequence"/>
</dbReference>
<keyword evidence="1" id="KW-1133">Transmembrane helix</keyword>
<proteinExistence type="predicted"/>